<dbReference type="GO" id="GO:0005509">
    <property type="term" value="F:calcium ion binding"/>
    <property type="evidence" value="ECO:0007669"/>
    <property type="project" value="InterPro"/>
</dbReference>
<name>A0A7J8JRN0_MOLMO</name>
<dbReference type="Pfam" id="PF00191">
    <property type="entry name" value="Annexin"/>
    <property type="match status" value="2"/>
</dbReference>
<dbReference type="GO" id="GO:0001786">
    <property type="term" value="F:phosphatidylserine binding"/>
    <property type="evidence" value="ECO:0007669"/>
    <property type="project" value="TreeGrafter"/>
</dbReference>
<sequence length="188" mass="21972">MIILFRLIKAYTNFDADWDALNIETTIKTKGVDEVTTINILTNRSNDQRSDIAFMYQRTKKELASALKLEEQRWLCHYELTDQDSRDPSGVKREGTDVPKWISIMTKQSMCYLQKVCERYKSYSHYDVLESIKKEVKGDLENAFLNLVQCIQTKSLYFADQLYDSMKGNGMCNKVLIRIMDSAMKWTC</sequence>
<dbReference type="AlphaFoldDB" id="A0A7J8JRN0"/>
<dbReference type="GO" id="GO:0005886">
    <property type="term" value="C:plasma membrane"/>
    <property type="evidence" value="ECO:0007669"/>
    <property type="project" value="TreeGrafter"/>
</dbReference>
<dbReference type="PANTHER" id="PTHR10502:SF18">
    <property type="entry name" value="ANNEXIN A2-RELATED"/>
    <property type="match status" value="1"/>
</dbReference>
<evidence type="ECO:0000256" key="3">
    <source>
        <dbReference type="ARBA" id="ARBA00022837"/>
    </source>
</evidence>
<gene>
    <name evidence="6" type="ORF">HJG59_000776</name>
</gene>
<dbReference type="Gene3D" id="1.10.220.10">
    <property type="entry name" value="Annexin"/>
    <property type="match status" value="2"/>
</dbReference>
<dbReference type="Proteomes" id="UP000550707">
    <property type="component" value="Unassembled WGS sequence"/>
</dbReference>
<keyword evidence="7" id="KW-1185">Reference proteome</keyword>
<organism evidence="6 7">
    <name type="scientific">Molossus molossus</name>
    <name type="common">Pallas' mastiff bat</name>
    <name type="synonym">Vespertilio molossus</name>
    <dbReference type="NCBI Taxonomy" id="27622"/>
    <lineage>
        <taxon>Eukaryota</taxon>
        <taxon>Metazoa</taxon>
        <taxon>Chordata</taxon>
        <taxon>Craniata</taxon>
        <taxon>Vertebrata</taxon>
        <taxon>Euteleostomi</taxon>
        <taxon>Mammalia</taxon>
        <taxon>Eutheria</taxon>
        <taxon>Laurasiatheria</taxon>
        <taxon>Chiroptera</taxon>
        <taxon>Yangochiroptera</taxon>
        <taxon>Molossidae</taxon>
        <taxon>Molossus</taxon>
    </lineage>
</organism>
<protein>
    <recommendedName>
        <fullName evidence="8">Annexin A2</fullName>
    </recommendedName>
</protein>
<dbReference type="InterPro" id="IPR018502">
    <property type="entry name" value="Annexin_repeat"/>
</dbReference>
<evidence type="ECO:0000256" key="2">
    <source>
        <dbReference type="ARBA" id="ARBA00022737"/>
    </source>
</evidence>
<dbReference type="GO" id="GO:0005634">
    <property type="term" value="C:nucleus"/>
    <property type="evidence" value="ECO:0007669"/>
    <property type="project" value="TreeGrafter"/>
</dbReference>
<comment type="caution">
    <text evidence="6">The sequence shown here is derived from an EMBL/GenBank/DDBJ whole genome shotgun (WGS) entry which is preliminary data.</text>
</comment>
<evidence type="ECO:0000256" key="1">
    <source>
        <dbReference type="ARBA" id="ARBA00007831"/>
    </source>
</evidence>
<evidence type="ECO:0000313" key="7">
    <source>
        <dbReference type="Proteomes" id="UP000550707"/>
    </source>
</evidence>
<keyword evidence="2" id="KW-0677">Repeat</keyword>
<dbReference type="FunFam" id="1.10.220.10:FF:000002">
    <property type="entry name" value="Annexin"/>
    <property type="match status" value="1"/>
</dbReference>
<accession>A0A7J8JRN0</accession>
<dbReference type="GO" id="GO:0012506">
    <property type="term" value="C:vesicle membrane"/>
    <property type="evidence" value="ECO:0007669"/>
    <property type="project" value="TreeGrafter"/>
</dbReference>
<proteinExistence type="inferred from homology"/>
<reference evidence="6 7" key="1">
    <citation type="journal article" date="2020" name="Nature">
        <title>Six reference-quality genomes reveal evolution of bat adaptations.</title>
        <authorList>
            <person name="Jebb D."/>
            <person name="Huang Z."/>
            <person name="Pippel M."/>
            <person name="Hughes G.M."/>
            <person name="Lavrichenko K."/>
            <person name="Devanna P."/>
            <person name="Winkler S."/>
            <person name="Jermiin L.S."/>
            <person name="Skirmuntt E.C."/>
            <person name="Katzourakis A."/>
            <person name="Burkitt-Gray L."/>
            <person name="Ray D.A."/>
            <person name="Sullivan K.A.M."/>
            <person name="Roscito J.G."/>
            <person name="Kirilenko B.M."/>
            <person name="Davalos L.M."/>
            <person name="Corthals A.P."/>
            <person name="Power M.L."/>
            <person name="Jones G."/>
            <person name="Ransome R.D."/>
            <person name="Dechmann D.K.N."/>
            <person name="Locatelli A.G."/>
            <person name="Puechmaille S.J."/>
            <person name="Fedrigo O."/>
            <person name="Jarvis E.D."/>
            <person name="Hiller M."/>
            <person name="Vernes S.C."/>
            <person name="Myers E.W."/>
            <person name="Teeling E.C."/>
        </authorList>
    </citation>
    <scope>NUCLEOTIDE SEQUENCE [LARGE SCALE GENOMIC DNA]</scope>
    <source>
        <strain evidence="6">MMolMol1</strain>
        <tissue evidence="6">Muscle</tissue>
    </source>
</reference>
<evidence type="ECO:0000313" key="6">
    <source>
        <dbReference type="EMBL" id="KAF6498955.1"/>
    </source>
</evidence>
<dbReference type="InParanoid" id="A0A7J8JRN0"/>
<dbReference type="InterPro" id="IPR037104">
    <property type="entry name" value="Annexin_sf"/>
</dbReference>
<dbReference type="SMART" id="SM00335">
    <property type="entry name" value="ANX"/>
    <property type="match status" value="2"/>
</dbReference>
<keyword evidence="4" id="KW-0041">Annexin</keyword>
<keyword evidence="5" id="KW-0111">Calcium/phospholipid-binding</keyword>
<dbReference type="PANTHER" id="PTHR10502">
    <property type="entry name" value="ANNEXIN"/>
    <property type="match status" value="1"/>
</dbReference>
<dbReference type="GO" id="GO:0005544">
    <property type="term" value="F:calcium-dependent phospholipid binding"/>
    <property type="evidence" value="ECO:0007669"/>
    <property type="project" value="UniProtKB-KW"/>
</dbReference>
<dbReference type="GO" id="GO:1905602">
    <property type="term" value="P:positive regulation of receptor-mediated endocytosis involved in cholesterol transport"/>
    <property type="evidence" value="ECO:0007669"/>
    <property type="project" value="TreeGrafter"/>
</dbReference>
<keyword evidence="3" id="KW-0106">Calcium</keyword>
<evidence type="ECO:0000256" key="5">
    <source>
        <dbReference type="ARBA" id="ARBA00023302"/>
    </source>
</evidence>
<evidence type="ECO:0008006" key="8">
    <source>
        <dbReference type="Google" id="ProtNLM"/>
    </source>
</evidence>
<comment type="similarity">
    <text evidence="1">Belongs to the annexin family.</text>
</comment>
<evidence type="ECO:0000256" key="4">
    <source>
        <dbReference type="ARBA" id="ARBA00023216"/>
    </source>
</evidence>
<dbReference type="EMBL" id="JACASF010000001">
    <property type="protein sequence ID" value="KAF6498955.1"/>
    <property type="molecule type" value="Genomic_DNA"/>
</dbReference>
<dbReference type="GO" id="GO:0005737">
    <property type="term" value="C:cytoplasm"/>
    <property type="evidence" value="ECO:0007669"/>
    <property type="project" value="TreeGrafter"/>
</dbReference>
<dbReference type="PROSITE" id="PS51897">
    <property type="entry name" value="ANNEXIN_2"/>
    <property type="match status" value="1"/>
</dbReference>
<dbReference type="SUPFAM" id="SSF47874">
    <property type="entry name" value="Annexin"/>
    <property type="match status" value="1"/>
</dbReference>